<dbReference type="EMBL" id="JAXUIC010000002">
    <property type="protein sequence ID" value="KAK4603079.1"/>
    <property type="molecule type" value="Genomic_DNA"/>
</dbReference>
<evidence type="ECO:0000313" key="2">
    <source>
        <dbReference type="EMBL" id="KAK4603079.1"/>
    </source>
</evidence>
<keyword evidence="3" id="KW-1185">Reference proteome</keyword>
<dbReference type="Proteomes" id="UP001324115">
    <property type="component" value="Unassembled WGS sequence"/>
</dbReference>
<sequence length="89" mass="9290">MGLTAKSMVPVLAVLLLVYLGVAQEEAPNPNSLGLCSNLCLQDVFGCLIGCFSKGPVFPDIIQCLLSCIQKGNTCLTSCSSIPDTPGRT</sequence>
<feature type="signal peptide" evidence="1">
    <location>
        <begin position="1"/>
        <end position="23"/>
    </location>
</feature>
<dbReference type="AlphaFoldDB" id="A0AAN7G6A4"/>
<name>A0AAN7G6A4_QUERU</name>
<protein>
    <submittedName>
        <fullName evidence="2">Uncharacterized protein</fullName>
    </submittedName>
</protein>
<evidence type="ECO:0000256" key="1">
    <source>
        <dbReference type="SAM" id="SignalP"/>
    </source>
</evidence>
<gene>
    <name evidence="2" type="ORF">RGQ29_011886</name>
</gene>
<feature type="chain" id="PRO_5042953842" evidence="1">
    <location>
        <begin position="24"/>
        <end position="89"/>
    </location>
</feature>
<organism evidence="2 3">
    <name type="scientific">Quercus rubra</name>
    <name type="common">Northern red oak</name>
    <name type="synonym">Quercus borealis</name>
    <dbReference type="NCBI Taxonomy" id="3512"/>
    <lineage>
        <taxon>Eukaryota</taxon>
        <taxon>Viridiplantae</taxon>
        <taxon>Streptophyta</taxon>
        <taxon>Embryophyta</taxon>
        <taxon>Tracheophyta</taxon>
        <taxon>Spermatophyta</taxon>
        <taxon>Magnoliopsida</taxon>
        <taxon>eudicotyledons</taxon>
        <taxon>Gunneridae</taxon>
        <taxon>Pentapetalae</taxon>
        <taxon>rosids</taxon>
        <taxon>fabids</taxon>
        <taxon>Fagales</taxon>
        <taxon>Fagaceae</taxon>
        <taxon>Quercus</taxon>
    </lineage>
</organism>
<evidence type="ECO:0000313" key="3">
    <source>
        <dbReference type="Proteomes" id="UP001324115"/>
    </source>
</evidence>
<comment type="caution">
    <text evidence="2">The sequence shown here is derived from an EMBL/GenBank/DDBJ whole genome shotgun (WGS) entry which is preliminary data.</text>
</comment>
<keyword evidence="1" id="KW-0732">Signal</keyword>
<proteinExistence type="predicted"/>
<reference evidence="2 3" key="1">
    <citation type="journal article" date="2023" name="G3 (Bethesda)">
        <title>A haplotype-resolved chromosome-scale genome for Quercus rubra L. provides insights into the genetics of adaptive traits for red oak species.</title>
        <authorList>
            <person name="Kapoor B."/>
            <person name="Jenkins J."/>
            <person name="Schmutz J."/>
            <person name="Zhebentyayeva T."/>
            <person name="Kuelheim C."/>
            <person name="Coggeshall M."/>
            <person name="Heim C."/>
            <person name="Lasky J.R."/>
            <person name="Leites L."/>
            <person name="Islam-Faridi N."/>
            <person name="Romero-Severson J."/>
            <person name="DeLeo V.L."/>
            <person name="Lucas S.M."/>
            <person name="Lazic D."/>
            <person name="Gailing O."/>
            <person name="Carlson J."/>
            <person name="Staton M."/>
        </authorList>
    </citation>
    <scope>NUCLEOTIDE SEQUENCE [LARGE SCALE GENOMIC DNA]</scope>
    <source>
        <strain evidence="2">Pseudo-F2</strain>
    </source>
</reference>
<accession>A0AAN7G6A4</accession>